<dbReference type="Pfam" id="PF04296">
    <property type="entry name" value="YlxR"/>
    <property type="match status" value="1"/>
</dbReference>
<accession>A0A3Q8S2V0</accession>
<dbReference type="Gene3D" id="3.30.1230.10">
    <property type="entry name" value="YlxR-like"/>
    <property type="match status" value="1"/>
</dbReference>
<dbReference type="CDD" id="cd00279">
    <property type="entry name" value="YlxR"/>
    <property type="match status" value="1"/>
</dbReference>
<feature type="domain" description="YlxR" evidence="1">
    <location>
        <begin position="7"/>
        <end position="80"/>
    </location>
</feature>
<evidence type="ECO:0000313" key="3">
    <source>
        <dbReference type="Proteomes" id="UP000278804"/>
    </source>
</evidence>
<dbReference type="PANTHER" id="PTHR34215">
    <property type="entry name" value="BLL0784 PROTEIN"/>
    <property type="match status" value="1"/>
</dbReference>
<evidence type="ECO:0000259" key="1">
    <source>
        <dbReference type="Pfam" id="PF04296"/>
    </source>
</evidence>
<dbReference type="EMBL" id="CP034234">
    <property type="protein sequence ID" value="AZK44300.1"/>
    <property type="molecule type" value="Genomic_DNA"/>
</dbReference>
<dbReference type="RefSeq" id="WP_125164475.1">
    <property type="nucleotide sequence ID" value="NZ_CP034234.1"/>
</dbReference>
<sequence length="84" mass="9652">MKKVPLRKCIVTGEQHPKADLLRVVLTPEDTIEIDPSGRKNGRGAYLYVTEETIEKAQKSRALERALKTKVPVEIYEELKNYVR</sequence>
<dbReference type="KEGG" id="eri:EEI45_05670"/>
<dbReference type="InterPro" id="IPR007393">
    <property type="entry name" value="YlxR_dom"/>
</dbReference>
<dbReference type="SUPFAM" id="SSF64376">
    <property type="entry name" value="YlxR-like"/>
    <property type="match status" value="1"/>
</dbReference>
<organism evidence="2 3">
    <name type="scientific">Erysipelothrix piscisicarius</name>
    <dbReference type="NCBI Taxonomy" id="2485784"/>
    <lineage>
        <taxon>Bacteria</taxon>
        <taxon>Bacillati</taxon>
        <taxon>Bacillota</taxon>
        <taxon>Erysipelotrichia</taxon>
        <taxon>Erysipelotrichales</taxon>
        <taxon>Erysipelotrichaceae</taxon>
        <taxon>Erysipelothrix</taxon>
    </lineage>
</organism>
<name>A0A3Q8S2V0_9FIRM</name>
<evidence type="ECO:0000313" key="2">
    <source>
        <dbReference type="EMBL" id="AZK44300.1"/>
    </source>
</evidence>
<proteinExistence type="predicted"/>
<dbReference type="AlphaFoldDB" id="A0A3Q8S2V0"/>
<keyword evidence="3" id="KW-1185">Reference proteome</keyword>
<dbReference type="NCBIfam" id="NF047356">
    <property type="entry name" value="RNA_bind_RnpM"/>
    <property type="match status" value="1"/>
</dbReference>
<gene>
    <name evidence="2" type="ORF">EEI45_05670</name>
</gene>
<protein>
    <submittedName>
        <fullName evidence="2">YlxR family protein</fullName>
    </submittedName>
</protein>
<dbReference type="InterPro" id="IPR037465">
    <property type="entry name" value="YlxR"/>
</dbReference>
<dbReference type="Proteomes" id="UP000278804">
    <property type="component" value="Chromosome"/>
</dbReference>
<dbReference type="PANTHER" id="PTHR34215:SF1">
    <property type="entry name" value="YLXR DOMAIN-CONTAINING PROTEIN"/>
    <property type="match status" value="1"/>
</dbReference>
<dbReference type="InterPro" id="IPR035931">
    <property type="entry name" value="YlxR-like_sf"/>
</dbReference>
<reference evidence="2 3" key="1">
    <citation type="journal article" date="2020" name="Int. J. Syst. Evol. Microbiol.">
        <title>Description of Erysipelothrix piscisicarius sp. nov., an emergent fish pathogen, and assessment of virulence using a tiger barb (Puntigrus tetrazona) infection model.</title>
        <authorList>
            <person name="Pomaranski E.K."/>
            <person name="Griffin M.J."/>
            <person name="Camus A.C."/>
            <person name="Armwood A.R."/>
            <person name="Shelley J."/>
            <person name="Waldbieser G.C."/>
            <person name="LaFrentz B.R."/>
            <person name="Garcia J.C."/>
            <person name="Yanong R."/>
            <person name="Soto E."/>
        </authorList>
    </citation>
    <scope>NUCLEOTIDE SEQUENCE [LARGE SCALE GENOMIC DNA]</scope>
    <source>
        <strain evidence="2 3">15TAL0474</strain>
    </source>
</reference>